<accession>A0ABT3FQI0</accession>
<gene>
    <name evidence="2" type="ORF">OKA04_13310</name>
</gene>
<evidence type="ECO:0000313" key="3">
    <source>
        <dbReference type="Proteomes" id="UP001207930"/>
    </source>
</evidence>
<proteinExistence type="predicted"/>
<name>A0ABT3FQI0_9BACT</name>
<dbReference type="RefSeq" id="WP_264501666.1">
    <property type="nucleotide sequence ID" value="NZ_JAPDDS010000006.1"/>
</dbReference>
<dbReference type="Proteomes" id="UP001207930">
    <property type="component" value="Unassembled WGS sequence"/>
</dbReference>
<feature type="transmembrane region" description="Helical" evidence="1">
    <location>
        <begin position="45"/>
        <end position="67"/>
    </location>
</feature>
<dbReference type="EMBL" id="JAPDDS010000006">
    <property type="protein sequence ID" value="MCW1885712.1"/>
    <property type="molecule type" value="Genomic_DNA"/>
</dbReference>
<keyword evidence="1" id="KW-0472">Membrane</keyword>
<sequence>MNRLIRIALTLFAAASLLIVLVSKRLENARNMIGGNPESEIQMAYLGIGIAGAMLIIGLGLIITAVIRSKKARKSGDHG</sequence>
<reference evidence="2 3" key="1">
    <citation type="submission" date="2022-10" db="EMBL/GenBank/DDBJ databases">
        <title>Luteolibacter flavescens strain MCCC 1K03193, whole genome shotgun sequencing project.</title>
        <authorList>
            <person name="Zhao G."/>
            <person name="Shen L."/>
        </authorList>
    </citation>
    <scope>NUCLEOTIDE SEQUENCE [LARGE SCALE GENOMIC DNA]</scope>
    <source>
        <strain evidence="2 3">MCCC 1K03193</strain>
    </source>
</reference>
<evidence type="ECO:0000256" key="1">
    <source>
        <dbReference type="SAM" id="Phobius"/>
    </source>
</evidence>
<organism evidence="2 3">
    <name type="scientific">Luteolibacter flavescens</name>
    <dbReference type="NCBI Taxonomy" id="1859460"/>
    <lineage>
        <taxon>Bacteria</taxon>
        <taxon>Pseudomonadati</taxon>
        <taxon>Verrucomicrobiota</taxon>
        <taxon>Verrucomicrobiia</taxon>
        <taxon>Verrucomicrobiales</taxon>
        <taxon>Verrucomicrobiaceae</taxon>
        <taxon>Luteolibacter</taxon>
    </lineage>
</organism>
<keyword evidence="1" id="KW-1133">Transmembrane helix</keyword>
<evidence type="ECO:0008006" key="4">
    <source>
        <dbReference type="Google" id="ProtNLM"/>
    </source>
</evidence>
<keyword evidence="3" id="KW-1185">Reference proteome</keyword>
<keyword evidence="1" id="KW-0812">Transmembrane</keyword>
<protein>
    <recommendedName>
        <fullName evidence="4">DUF3185 family protein</fullName>
    </recommendedName>
</protein>
<evidence type="ECO:0000313" key="2">
    <source>
        <dbReference type="EMBL" id="MCW1885712.1"/>
    </source>
</evidence>
<comment type="caution">
    <text evidence="2">The sequence shown here is derived from an EMBL/GenBank/DDBJ whole genome shotgun (WGS) entry which is preliminary data.</text>
</comment>